<dbReference type="EMBL" id="ML976673">
    <property type="protein sequence ID" value="KAF1974843.1"/>
    <property type="molecule type" value="Genomic_DNA"/>
</dbReference>
<organism evidence="2 3">
    <name type="scientific">Bimuria novae-zelandiae CBS 107.79</name>
    <dbReference type="NCBI Taxonomy" id="1447943"/>
    <lineage>
        <taxon>Eukaryota</taxon>
        <taxon>Fungi</taxon>
        <taxon>Dikarya</taxon>
        <taxon>Ascomycota</taxon>
        <taxon>Pezizomycotina</taxon>
        <taxon>Dothideomycetes</taxon>
        <taxon>Pleosporomycetidae</taxon>
        <taxon>Pleosporales</taxon>
        <taxon>Massarineae</taxon>
        <taxon>Didymosphaeriaceae</taxon>
        <taxon>Bimuria</taxon>
    </lineage>
</organism>
<evidence type="ECO:0000313" key="3">
    <source>
        <dbReference type="Proteomes" id="UP000800036"/>
    </source>
</evidence>
<proteinExistence type="predicted"/>
<feature type="domain" description="NADH:flavin oxidoreductase/NADH oxidase N-terminal" evidence="1">
    <location>
        <begin position="10"/>
        <end position="380"/>
    </location>
</feature>
<dbReference type="OrthoDB" id="276546at2759"/>
<dbReference type="SUPFAM" id="SSF51395">
    <property type="entry name" value="FMN-linked oxidoreductases"/>
    <property type="match status" value="1"/>
</dbReference>
<dbReference type="AlphaFoldDB" id="A0A6A5VBK5"/>
<protein>
    <submittedName>
        <fullName evidence="2">FMN-linked oxidoreductase</fullName>
    </submittedName>
</protein>
<evidence type="ECO:0000259" key="1">
    <source>
        <dbReference type="Pfam" id="PF00724"/>
    </source>
</evidence>
<keyword evidence="3" id="KW-1185">Reference proteome</keyword>
<dbReference type="Gene3D" id="3.20.20.70">
    <property type="entry name" value="Aldolase class I"/>
    <property type="match status" value="1"/>
</dbReference>
<name>A0A6A5VBK5_9PLEO</name>
<sequence>MAVPKGDASKLFEPLKIANGEIELKHRIVHAPMTRFRAAPLNPNATLEKPNRVWIPDEHQAAYYSQRATNGGLMVTEALPISLQACGVPGIPAIFHPAHVPAWRSVTDAVHAKGAYIYAQLWHEGRATMEPYSGVPSVSASSVPWHDAEARAIGLPSGFTEPPKYIDYTSETLTVAGIKDIIEDFGKAAKLAIDAGFDGVEFHCGLGYLPDQFLNSNTNLRTDDYGGSVEKRTRFPLEVMEKLVETVGASRVSIRLSPFGLLNGMYGEQRVETHTHLCEQIKRKFPQLSYMSVVEPRFDQFLSFAEKEEVIRSWGMDPETVNLQWIRNIMGDTPLFSAGGWNDKNCWGVVERGDYDGFVMGRYFISNPDLVSRLWNQRELAGYDRVTFYIFPAGQRHAGYTDVPTWEEQQKEEGKGVASVEVEEIKLAG</sequence>
<dbReference type="InterPro" id="IPR001155">
    <property type="entry name" value="OxRdtase_FMN_N"/>
</dbReference>
<dbReference type="Proteomes" id="UP000800036">
    <property type="component" value="Unassembled WGS sequence"/>
</dbReference>
<accession>A0A6A5VBK5</accession>
<dbReference type="GO" id="GO:0016491">
    <property type="term" value="F:oxidoreductase activity"/>
    <property type="evidence" value="ECO:0007669"/>
    <property type="project" value="InterPro"/>
</dbReference>
<dbReference type="PANTHER" id="PTHR22893">
    <property type="entry name" value="NADH OXIDOREDUCTASE-RELATED"/>
    <property type="match status" value="1"/>
</dbReference>
<dbReference type="Pfam" id="PF00724">
    <property type="entry name" value="Oxidored_FMN"/>
    <property type="match status" value="1"/>
</dbReference>
<dbReference type="PANTHER" id="PTHR22893:SF93">
    <property type="entry name" value="HYPOTHETICAL OXIDOREDUCTASE (EUROFUNG)"/>
    <property type="match status" value="1"/>
</dbReference>
<gene>
    <name evidence="2" type="ORF">BU23DRAFT_579575</name>
</gene>
<dbReference type="InterPro" id="IPR045247">
    <property type="entry name" value="Oye-like"/>
</dbReference>
<dbReference type="GO" id="GO:0010181">
    <property type="term" value="F:FMN binding"/>
    <property type="evidence" value="ECO:0007669"/>
    <property type="project" value="InterPro"/>
</dbReference>
<dbReference type="CDD" id="cd02933">
    <property type="entry name" value="OYE_like_FMN"/>
    <property type="match status" value="1"/>
</dbReference>
<evidence type="ECO:0000313" key="2">
    <source>
        <dbReference type="EMBL" id="KAF1974843.1"/>
    </source>
</evidence>
<dbReference type="InterPro" id="IPR013785">
    <property type="entry name" value="Aldolase_TIM"/>
</dbReference>
<reference evidence="2" key="1">
    <citation type="journal article" date="2020" name="Stud. Mycol.">
        <title>101 Dothideomycetes genomes: a test case for predicting lifestyles and emergence of pathogens.</title>
        <authorList>
            <person name="Haridas S."/>
            <person name="Albert R."/>
            <person name="Binder M."/>
            <person name="Bloem J."/>
            <person name="Labutti K."/>
            <person name="Salamov A."/>
            <person name="Andreopoulos B."/>
            <person name="Baker S."/>
            <person name="Barry K."/>
            <person name="Bills G."/>
            <person name="Bluhm B."/>
            <person name="Cannon C."/>
            <person name="Castanera R."/>
            <person name="Culley D."/>
            <person name="Daum C."/>
            <person name="Ezra D."/>
            <person name="Gonzalez J."/>
            <person name="Henrissat B."/>
            <person name="Kuo A."/>
            <person name="Liang C."/>
            <person name="Lipzen A."/>
            <person name="Lutzoni F."/>
            <person name="Magnuson J."/>
            <person name="Mondo S."/>
            <person name="Nolan M."/>
            <person name="Ohm R."/>
            <person name="Pangilinan J."/>
            <person name="Park H.-J."/>
            <person name="Ramirez L."/>
            <person name="Alfaro M."/>
            <person name="Sun H."/>
            <person name="Tritt A."/>
            <person name="Yoshinaga Y."/>
            <person name="Zwiers L.-H."/>
            <person name="Turgeon B."/>
            <person name="Goodwin S."/>
            <person name="Spatafora J."/>
            <person name="Crous P."/>
            <person name="Grigoriev I."/>
        </authorList>
    </citation>
    <scope>NUCLEOTIDE SEQUENCE</scope>
    <source>
        <strain evidence="2">CBS 107.79</strain>
    </source>
</reference>